<keyword evidence="3" id="KW-1185">Reference proteome</keyword>
<dbReference type="EMBL" id="KI394940">
    <property type="protein sequence ID" value="ERN00159.1"/>
    <property type="molecule type" value="Genomic_DNA"/>
</dbReference>
<accession>W1NXW1</accession>
<sequence length="132" mass="13226">MLETSSAVSTFSPSAKAARKSPGLTEEHAGDPTGAAGRRPSHNSFCSALGAETDAAGGGVKTVRTSTLARLAGGGDGDVPTMDKPFLLTRVPLFTAVKTNLGCCVSFLFLPPCFSSLSLGGSLLGPVTVGAL</sequence>
<name>W1NXW1_AMBTC</name>
<feature type="region of interest" description="Disordered" evidence="1">
    <location>
        <begin position="1"/>
        <end position="43"/>
    </location>
</feature>
<dbReference type="AlphaFoldDB" id="W1NXW1"/>
<evidence type="ECO:0000256" key="1">
    <source>
        <dbReference type="SAM" id="MobiDB-lite"/>
    </source>
</evidence>
<proteinExistence type="predicted"/>
<organism evidence="2 3">
    <name type="scientific">Amborella trichopoda</name>
    <dbReference type="NCBI Taxonomy" id="13333"/>
    <lineage>
        <taxon>Eukaryota</taxon>
        <taxon>Viridiplantae</taxon>
        <taxon>Streptophyta</taxon>
        <taxon>Embryophyta</taxon>
        <taxon>Tracheophyta</taxon>
        <taxon>Spermatophyta</taxon>
        <taxon>Magnoliopsida</taxon>
        <taxon>Amborellales</taxon>
        <taxon>Amborellaceae</taxon>
        <taxon>Amborella</taxon>
    </lineage>
</organism>
<gene>
    <name evidence="2" type="ORF">AMTR_s00111p00049270</name>
</gene>
<dbReference type="Proteomes" id="UP000017836">
    <property type="component" value="Unassembled WGS sequence"/>
</dbReference>
<dbReference type="HOGENOM" id="CLU_1919916_0_0_1"/>
<evidence type="ECO:0000313" key="3">
    <source>
        <dbReference type="Proteomes" id="UP000017836"/>
    </source>
</evidence>
<dbReference type="Gramene" id="ERN00159">
    <property type="protein sequence ID" value="ERN00159"/>
    <property type="gene ID" value="AMTR_s00111p00049270"/>
</dbReference>
<evidence type="ECO:0000313" key="2">
    <source>
        <dbReference type="EMBL" id="ERN00159.1"/>
    </source>
</evidence>
<reference evidence="3" key="1">
    <citation type="journal article" date="2013" name="Science">
        <title>The Amborella genome and the evolution of flowering plants.</title>
        <authorList>
            <consortium name="Amborella Genome Project"/>
        </authorList>
    </citation>
    <scope>NUCLEOTIDE SEQUENCE [LARGE SCALE GENOMIC DNA]</scope>
</reference>
<protein>
    <submittedName>
        <fullName evidence="2">Uncharacterized protein</fullName>
    </submittedName>
</protein>
<feature type="compositionally biased region" description="Polar residues" evidence="1">
    <location>
        <begin position="1"/>
        <end position="13"/>
    </location>
</feature>